<dbReference type="PANTHER" id="PTHR18968:SF86">
    <property type="entry name" value="ACETOLACTATE SYNTHASE LARGE SUBUNIT ILVX-RELATED"/>
    <property type="match status" value="1"/>
</dbReference>
<organism evidence="5 6">
    <name type="scientific">Hyphomonas neptunium (strain ATCC 15444)</name>
    <dbReference type="NCBI Taxonomy" id="228405"/>
    <lineage>
        <taxon>Bacteria</taxon>
        <taxon>Pseudomonadati</taxon>
        <taxon>Pseudomonadota</taxon>
        <taxon>Alphaproteobacteria</taxon>
        <taxon>Hyphomonadales</taxon>
        <taxon>Hyphomonadaceae</taxon>
        <taxon>Hyphomonas</taxon>
    </lineage>
</organism>
<dbReference type="GO" id="GO:0044281">
    <property type="term" value="P:small molecule metabolic process"/>
    <property type="evidence" value="ECO:0007669"/>
    <property type="project" value="UniProtKB-ARBA"/>
</dbReference>
<proteinExistence type="inferred from homology"/>
<dbReference type="eggNOG" id="COG0028">
    <property type="taxonomic scope" value="Bacteria"/>
</dbReference>
<dbReference type="KEGG" id="hne:HNE_2213"/>
<evidence type="ECO:0000259" key="4">
    <source>
        <dbReference type="Pfam" id="PF02776"/>
    </source>
</evidence>
<dbReference type="GO" id="GO:0003984">
    <property type="term" value="F:acetolactate synthase activity"/>
    <property type="evidence" value="ECO:0007669"/>
    <property type="project" value="TreeGrafter"/>
</dbReference>
<dbReference type="Pfam" id="PF02775">
    <property type="entry name" value="TPP_enzyme_C"/>
    <property type="match status" value="1"/>
</dbReference>
<keyword evidence="6" id="KW-1185">Reference proteome</keyword>
<dbReference type="NCBIfam" id="NF005760">
    <property type="entry name" value="PRK07586.1"/>
    <property type="match status" value="1"/>
</dbReference>
<feature type="domain" description="Thiamine pyrophosphate enzyme TPP-binding" evidence="3">
    <location>
        <begin position="382"/>
        <end position="522"/>
    </location>
</feature>
<evidence type="ECO:0000313" key="5">
    <source>
        <dbReference type="EMBL" id="ABI75948.1"/>
    </source>
</evidence>
<evidence type="ECO:0000259" key="3">
    <source>
        <dbReference type="Pfam" id="PF02775"/>
    </source>
</evidence>
<comment type="similarity">
    <text evidence="1">Belongs to the TPP enzyme family.</text>
</comment>
<evidence type="ECO:0000256" key="2">
    <source>
        <dbReference type="ARBA" id="ARBA00023052"/>
    </source>
</evidence>
<dbReference type="PANTHER" id="PTHR18968">
    <property type="entry name" value="THIAMINE PYROPHOSPHATE ENZYMES"/>
    <property type="match status" value="1"/>
</dbReference>
<evidence type="ECO:0000256" key="1">
    <source>
        <dbReference type="ARBA" id="ARBA00007812"/>
    </source>
</evidence>
<keyword evidence="2" id="KW-0786">Thiamine pyrophosphate</keyword>
<dbReference type="GO" id="GO:0050660">
    <property type="term" value="F:flavin adenine dinucleotide binding"/>
    <property type="evidence" value="ECO:0007669"/>
    <property type="project" value="TreeGrafter"/>
</dbReference>
<dbReference type="SUPFAM" id="SSF52518">
    <property type="entry name" value="Thiamin diphosphate-binding fold (THDP-binding)"/>
    <property type="match status" value="2"/>
</dbReference>
<dbReference type="EMBL" id="CP000158">
    <property type="protein sequence ID" value="ABI75948.1"/>
    <property type="molecule type" value="Genomic_DNA"/>
</dbReference>
<gene>
    <name evidence="5" type="ordered locus">HNE_2213</name>
</gene>
<dbReference type="PROSITE" id="PS00187">
    <property type="entry name" value="TPP_ENZYMES"/>
    <property type="match status" value="1"/>
</dbReference>
<sequence length="524" mass="54072">MNTDKPESGAERLVHTLIEGGVDVCFANPGTSEMHFVGALDRISGMRCVLGLFEGIVTGAADGYYRVSGKPAATLLHLAPGLANGLANLHNAKKARSGIVNIVGDHATYHAPLASPLAGDVEAVARPMSNWVRTTCSADSLAGDAAEAVALARQSPGKIATLILPADISWCAAGEAAPVRSVAPRRAVRAEFVDAAAEALRRGGSNAILLLGDGAVRGKALSWAGAIAAATGCRLMAETHNACMERGAGRAPFSLVPYTQPVEAALKALAGTRDVVLAGARDPIAFFAYPGKPVKLLPADCNVCELASPEEDIEAALEAVARALGVRSAAGEGVAPLARPAVPTGPISHDGLGEVIAALLPEQCIVIDEAVTAGRSFYAKTRTTAPHDWISSMGAAIGFALPAAVGAAIAAPGRKVLALSGDGSAMYTPQALWSMAREGLDVTIVIFANRAYQILRGEFFNMGSGVPGARAEAMLTIGDPALDWQSLAKGCGVECGIARDLEEFARELRRGFASQGPYLVEVRM</sequence>
<dbReference type="GO" id="GO:0030976">
    <property type="term" value="F:thiamine pyrophosphate binding"/>
    <property type="evidence" value="ECO:0007669"/>
    <property type="project" value="InterPro"/>
</dbReference>
<dbReference type="InterPro" id="IPR012001">
    <property type="entry name" value="Thiamin_PyroP_enz_TPP-bd_dom"/>
</dbReference>
<dbReference type="STRING" id="228405.HNE_2213"/>
<dbReference type="GO" id="GO:0000287">
    <property type="term" value="F:magnesium ion binding"/>
    <property type="evidence" value="ECO:0007669"/>
    <property type="project" value="InterPro"/>
</dbReference>
<dbReference type="Proteomes" id="UP000001959">
    <property type="component" value="Chromosome"/>
</dbReference>
<dbReference type="AlphaFoldDB" id="Q0C034"/>
<dbReference type="InterPro" id="IPR029061">
    <property type="entry name" value="THDP-binding"/>
</dbReference>
<protein>
    <submittedName>
        <fullName evidence="5">Thiamine pyrophosphate-dependent enzyme</fullName>
    </submittedName>
</protein>
<dbReference type="CDD" id="cd02002">
    <property type="entry name" value="TPP_BFDC"/>
    <property type="match status" value="1"/>
</dbReference>
<dbReference type="HOGENOM" id="CLU_013748_8_0_5"/>
<dbReference type="Pfam" id="PF02776">
    <property type="entry name" value="TPP_enzyme_N"/>
    <property type="match status" value="1"/>
</dbReference>
<dbReference type="RefSeq" id="WP_011647207.1">
    <property type="nucleotide sequence ID" value="NC_008358.1"/>
</dbReference>
<reference evidence="5 6" key="1">
    <citation type="journal article" date="2006" name="J. Bacteriol.">
        <title>Comparative genomic evidence for a close relationship between the dimorphic prosthecate bacteria Hyphomonas neptunium and Caulobacter crescentus.</title>
        <authorList>
            <person name="Badger J.H."/>
            <person name="Hoover T.R."/>
            <person name="Brun Y.V."/>
            <person name="Weiner R.M."/>
            <person name="Laub M.T."/>
            <person name="Alexandre G."/>
            <person name="Mrazek J."/>
            <person name="Ren Q."/>
            <person name="Paulsen I.T."/>
            <person name="Nelson K.E."/>
            <person name="Khouri H.M."/>
            <person name="Radune D."/>
            <person name="Sosa J."/>
            <person name="Dodson R.J."/>
            <person name="Sullivan S.A."/>
            <person name="Rosovitz M.J."/>
            <person name="Madupu R."/>
            <person name="Brinkac L.M."/>
            <person name="Durkin A.S."/>
            <person name="Daugherty S.C."/>
            <person name="Kothari S.P."/>
            <person name="Giglio M.G."/>
            <person name="Zhou L."/>
            <person name="Haft D.H."/>
            <person name="Selengut J.D."/>
            <person name="Davidsen T.M."/>
            <person name="Yang Q."/>
            <person name="Zafar N."/>
            <person name="Ward N.L."/>
        </authorList>
    </citation>
    <scope>NUCLEOTIDE SEQUENCE [LARGE SCALE GENOMIC DNA]</scope>
    <source>
        <strain evidence="5 6">ATCC 15444</strain>
    </source>
</reference>
<dbReference type="InterPro" id="IPR011766">
    <property type="entry name" value="TPP_enzyme_TPP-bd"/>
</dbReference>
<accession>Q0C034</accession>
<dbReference type="CDD" id="cd07035">
    <property type="entry name" value="TPP_PYR_POX_like"/>
    <property type="match status" value="1"/>
</dbReference>
<dbReference type="Gene3D" id="3.40.50.970">
    <property type="match status" value="2"/>
</dbReference>
<dbReference type="InterPro" id="IPR045229">
    <property type="entry name" value="TPP_enz"/>
</dbReference>
<feature type="domain" description="Thiamine pyrophosphate enzyme N-terminal TPP-binding" evidence="4">
    <location>
        <begin position="9"/>
        <end position="112"/>
    </location>
</feature>
<name>Q0C034_HYPNA</name>
<evidence type="ECO:0000313" key="6">
    <source>
        <dbReference type="Proteomes" id="UP000001959"/>
    </source>
</evidence>
<dbReference type="InterPro" id="IPR000399">
    <property type="entry name" value="TPP-bd_CS"/>
</dbReference>